<protein>
    <submittedName>
        <fullName evidence="1">Uncharacterized protein</fullName>
    </submittedName>
</protein>
<evidence type="ECO:0000313" key="1">
    <source>
        <dbReference type="EMBL" id="RZN61412.1"/>
    </source>
</evidence>
<organism evidence="1 2">
    <name type="scientific">Candidatus Methanodesulfokora washburnensis</name>
    <dbReference type="NCBI Taxonomy" id="2478471"/>
    <lineage>
        <taxon>Archaea</taxon>
        <taxon>Thermoproteota</taxon>
        <taxon>Candidatus Korarchaeia</taxon>
        <taxon>Candidatus Korarchaeia incertae sedis</taxon>
        <taxon>Candidatus Methanodesulfokora</taxon>
    </lineage>
</organism>
<dbReference type="AlphaFoldDB" id="A0A520KJZ1"/>
<comment type="caution">
    <text evidence="1">The sequence shown here is derived from an EMBL/GenBank/DDBJ whole genome shotgun (WGS) entry which is preliminary data.</text>
</comment>
<proteinExistence type="predicted"/>
<name>A0A520KJZ1_9CREN</name>
<dbReference type="EMBL" id="RXII01000075">
    <property type="protein sequence ID" value="RZN61412.1"/>
    <property type="molecule type" value="Genomic_DNA"/>
</dbReference>
<accession>A0A520KJZ1</accession>
<dbReference type="Proteomes" id="UP000316217">
    <property type="component" value="Unassembled WGS sequence"/>
</dbReference>
<evidence type="ECO:0000313" key="2">
    <source>
        <dbReference type="Proteomes" id="UP000316217"/>
    </source>
</evidence>
<sequence length="110" mass="13292">MLEEIESKIEKARRNLESLNYHLDVSAQDLMEYMSTETFTEDRVKLRDVLENEYYLIHELVEINEWKKRSRIHGRIIVDSPITLVYTIHYIALEKELEYALQRGDYAWVK</sequence>
<reference evidence="1 2" key="1">
    <citation type="journal article" date="2019" name="Nat. Microbiol.">
        <title>Wide diversity of methane and short-chain alkane metabolisms in uncultured archaea.</title>
        <authorList>
            <person name="Borrel G."/>
            <person name="Adam P.S."/>
            <person name="McKay L.J."/>
            <person name="Chen L.X."/>
            <person name="Sierra-Garcia I.N."/>
            <person name="Sieber C.M."/>
            <person name="Letourneur Q."/>
            <person name="Ghozlane A."/>
            <person name="Andersen G.L."/>
            <person name="Li W.J."/>
            <person name="Hallam S.J."/>
            <person name="Muyzer G."/>
            <person name="de Oliveira V.M."/>
            <person name="Inskeep W.P."/>
            <person name="Banfield J.F."/>
            <person name="Gribaldo S."/>
        </authorList>
    </citation>
    <scope>NUCLEOTIDE SEQUENCE [LARGE SCALE GENOMIC DNA]</scope>
    <source>
        <strain evidence="1">NM4</strain>
    </source>
</reference>
<gene>
    <name evidence="1" type="ORF">EF810_04935</name>
</gene>
<feature type="non-terminal residue" evidence="1">
    <location>
        <position position="110"/>
    </location>
</feature>